<evidence type="ECO:0000313" key="2">
    <source>
        <dbReference type="EMBL" id="MBF9141027.1"/>
    </source>
</evidence>
<sequence>MKRKQCALWVFAWPLFALAPKQEAAPVPIVGLHSLQEVIDIHTKELREHLPRYDHLFVVTNLDHVQAFDKTVLVLSELNAHVLRRNDQDYLMDVRIEANGHDLRVRVANFKVMKMSNNRIELLNLNNGHVYLLQ</sequence>
<dbReference type="Proteomes" id="UP000645610">
    <property type="component" value="Unassembled WGS sequence"/>
</dbReference>
<proteinExistence type="predicted"/>
<reference evidence="2 3" key="1">
    <citation type="submission" date="2020-11" db="EMBL/GenBank/DDBJ databases">
        <authorList>
            <person name="Kim M.K."/>
        </authorList>
    </citation>
    <scope>NUCLEOTIDE SEQUENCE [LARGE SCALE GENOMIC DNA]</scope>
    <source>
        <strain evidence="2 3">BT439</strain>
    </source>
</reference>
<feature type="chain" id="PRO_5037574198" evidence="1">
    <location>
        <begin position="20"/>
        <end position="134"/>
    </location>
</feature>
<comment type="caution">
    <text evidence="2">The sequence shown here is derived from an EMBL/GenBank/DDBJ whole genome shotgun (WGS) entry which is preliminary data.</text>
</comment>
<protein>
    <submittedName>
        <fullName evidence="2">Uncharacterized protein</fullName>
    </submittedName>
</protein>
<name>A0A931FHF7_9BACT</name>
<dbReference type="EMBL" id="JADQDP010000001">
    <property type="protein sequence ID" value="MBF9141027.1"/>
    <property type="molecule type" value="Genomic_DNA"/>
</dbReference>
<feature type="signal peptide" evidence="1">
    <location>
        <begin position="1"/>
        <end position="19"/>
    </location>
</feature>
<dbReference type="RefSeq" id="WP_196285353.1">
    <property type="nucleotide sequence ID" value="NZ_JADQDP010000001.1"/>
</dbReference>
<evidence type="ECO:0000313" key="3">
    <source>
        <dbReference type="Proteomes" id="UP000645610"/>
    </source>
</evidence>
<keyword evidence="3" id="KW-1185">Reference proteome</keyword>
<keyword evidence="1" id="KW-0732">Signal</keyword>
<accession>A0A931FHF7</accession>
<gene>
    <name evidence="2" type="ORF">I2I01_05245</name>
</gene>
<dbReference type="AlphaFoldDB" id="A0A931FHF7"/>
<evidence type="ECO:0000256" key="1">
    <source>
        <dbReference type="SAM" id="SignalP"/>
    </source>
</evidence>
<organism evidence="2 3">
    <name type="scientific">Hymenobacter properus</name>
    <dbReference type="NCBI Taxonomy" id="2791026"/>
    <lineage>
        <taxon>Bacteria</taxon>
        <taxon>Pseudomonadati</taxon>
        <taxon>Bacteroidota</taxon>
        <taxon>Cytophagia</taxon>
        <taxon>Cytophagales</taxon>
        <taxon>Hymenobacteraceae</taxon>
        <taxon>Hymenobacter</taxon>
    </lineage>
</organism>